<dbReference type="EMBL" id="BMGP01000002">
    <property type="protein sequence ID" value="GGF21537.1"/>
    <property type="molecule type" value="Genomic_DNA"/>
</dbReference>
<organism evidence="2 3">
    <name type="scientific">Subtercola lobariae</name>
    <dbReference type="NCBI Taxonomy" id="1588641"/>
    <lineage>
        <taxon>Bacteria</taxon>
        <taxon>Bacillati</taxon>
        <taxon>Actinomycetota</taxon>
        <taxon>Actinomycetes</taxon>
        <taxon>Micrococcales</taxon>
        <taxon>Microbacteriaceae</taxon>
        <taxon>Subtercola</taxon>
    </lineage>
</organism>
<dbReference type="AlphaFoldDB" id="A0A917EXN2"/>
<protein>
    <recommendedName>
        <fullName evidence="1">DUF2090 domain-containing protein</fullName>
    </recommendedName>
</protein>
<reference evidence="2 3" key="1">
    <citation type="journal article" date="2014" name="Int. J. Syst. Evol. Microbiol.">
        <title>Complete genome sequence of Corynebacterium casei LMG S-19264T (=DSM 44701T), isolated from a smear-ripened cheese.</title>
        <authorList>
            <consortium name="US DOE Joint Genome Institute (JGI-PGF)"/>
            <person name="Walter F."/>
            <person name="Albersmeier A."/>
            <person name="Kalinowski J."/>
            <person name="Ruckert C."/>
        </authorList>
    </citation>
    <scope>NUCLEOTIDE SEQUENCE [LARGE SCALE GENOMIC DNA]</scope>
    <source>
        <strain evidence="2 3">CGMCC 1.12976</strain>
    </source>
</reference>
<evidence type="ECO:0000313" key="3">
    <source>
        <dbReference type="Proteomes" id="UP000598775"/>
    </source>
</evidence>
<dbReference type="Gene3D" id="3.20.20.70">
    <property type="entry name" value="Aldolase class I"/>
    <property type="match status" value="1"/>
</dbReference>
<keyword evidence="3" id="KW-1185">Reference proteome</keyword>
<accession>A0A917EXN2</accession>
<dbReference type="Pfam" id="PF09863">
    <property type="entry name" value="DUF2090"/>
    <property type="match status" value="1"/>
</dbReference>
<feature type="domain" description="DUF2090" evidence="1">
    <location>
        <begin position="16"/>
        <end position="313"/>
    </location>
</feature>
<dbReference type="SUPFAM" id="SSF51569">
    <property type="entry name" value="Aldolase"/>
    <property type="match status" value="1"/>
</dbReference>
<name>A0A917EXN2_9MICO</name>
<proteinExistence type="predicted"/>
<sequence>MSETTTPTPGPAAAAPPLFLLAMDHRASLQKQVYGIEGEPTPAQIEQISAGKTLIFEGLLEAVNRGVDPATVGVLVDERYGTAVAEKALAVGIDLAMPIEASGHDFFVLEYGDFTSTDWFSHVETFNPAQVKVLVRDNPAFDEADREAQFRHLAAVGQVLRESGRVFLIELLIPATESQLASVDQDALRYDRDVRPDLTTQVISELQHAHVEPDIWKIEGLETREAAESIVAAARQDARASVTCIVLGRDAPEERLDHWLSVAAPVDGFRGFAIGRSIWEQPLTDHLTGLNGPHDLVDRVATNFTHFAAAYQAAASA</sequence>
<dbReference type="InterPro" id="IPR018659">
    <property type="entry name" value="DUF2090"/>
</dbReference>
<dbReference type="Proteomes" id="UP000598775">
    <property type="component" value="Unassembled WGS sequence"/>
</dbReference>
<evidence type="ECO:0000259" key="1">
    <source>
        <dbReference type="Pfam" id="PF09863"/>
    </source>
</evidence>
<comment type="caution">
    <text evidence="2">The sequence shown here is derived from an EMBL/GenBank/DDBJ whole genome shotgun (WGS) entry which is preliminary data.</text>
</comment>
<dbReference type="InterPro" id="IPR013785">
    <property type="entry name" value="Aldolase_TIM"/>
</dbReference>
<dbReference type="RefSeq" id="WP_188675718.1">
    <property type="nucleotide sequence ID" value="NZ_BMGP01000002.1"/>
</dbReference>
<evidence type="ECO:0000313" key="2">
    <source>
        <dbReference type="EMBL" id="GGF21537.1"/>
    </source>
</evidence>
<gene>
    <name evidence="2" type="ORF">GCM10011399_14060</name>
</gene>